<evidence type="ECO:0000313" key="7">
    <source>
        <dbReference type="Proteomes" id="UP000316291"/>
    </source>
</evidence>
<dbReference type="AlphaFoldDB" id="A0A562R0X8"/>
<comment type="catalytic activity">
    <reaction evidence="3">
        <text>(6R)-10-formyltetrahydrofolate + H2O = (6S)-5,6,7,8-tetrahydrofolate + formate + H(+)</text>
        <dbReference type="Rhea" id="RHEA:19833"/>
        <dbReference type="ChEBI" id="CHEBI:15377"/>
        <dbReference type="ChEBI" id="CHEBI:15378"/>
        <dbReference type="ChEBI" id="CHEBI:15740"/>
        <dbReference type="ChEBI" id="CHEBI:57453"/>
        <dbReference type="ChEBI" id="CHEBI:195366"/>
        <dbReference type="EC" id="3.5.1.10"/>
    </reaction>
</comment>
<proteinExistence type="inferred from homology"/>
<comment type="similarity">
    <text evidence="3">Belongs to the PurU family.</text>
</comment>
<dbReference type="GO" id="GO:0006730">
    <property type="term" value="P:one-carbon metabolic process"/>
    <property type="evidence" value="ECO:0007669"/>
    <property type="project" value="UniProtKB-KW"/>
</dbReference>
<dbReference type="SUPFAM" id="SSF53328">
    <property type="entry name" value="Formyltransferase"/>
    <property type="match status" value="1"/>
</dbReference>
<dbReference type="PRINTS" id="PR01575">
    <property type="entry name" value="FFH4HYDRLASE"/>
</dbReference>
<evidence type="ECO:0000256" key="4">
    <source>
        <dbReference type="NCBIfam" id="TIGR00655"/>
    </source>
</evidence>
<protein>
    <recommendedName>
        <fullName evidence="3 4">Formyltetrahydrofolate deformylase</fullName>
        <ecNumber evidence="3 4">3.5.1.10</ecNumber>
    </recommendedName>
    <alternativeName>
        <fullName evidence="3">Formyl-FH(4) hydrolase</fullName>
    </alternativeName>
</protein>
<dbReference type="NCBIfam" id="NF004684">
    <property type="entry name" value="PRK06027.1"/>
    <property type="match status" value="1"/>
</dbReference>
<comment type="pathway">
    <text evidence="3">Purine metabolism; IMP biosynthesis via de novo pathway; formate from 10-formyl-5,6,7,8-tetrahydrofolate: step 1/1.</text>
</comment>
<keyword evidence="3" id="KW-0658">Purine biosynthesis</keyword>
<accession>A0A562R0X8</accession>
<dbReference type="CDD" id="cd04875">
    <property type="entry name" value="ACT_F4HF-DF"/>
    <property type="match status" value="1"/>
</dbReference>
<dbReference type="Proteomes" id="UP000316291">
    <property type="component" value="Unassembled WGS sequence"/>
</dbReference>
<keyword evidence="2 3" id="KW-0378">Hydrolase</keyword>
<dbReference type="EC" id="3.5.1.10" evidence="3 4"/>
<keyword evidence="7" id="KW-1185">Reference proteome</keyword>
<dbReference type="Pfam" id="PF00551">
    <property type="entry name" value="Formyl_trans_N"/>
    <property type="match status" value="1"/>
</dbReference>
<name>A0A562R0X8_9BRAD</name>
<dbReference type="Pfam" id="PF01842">
    <property type="entry name" value="ACT"/>
    <property type="match status" value="1"/>
</dbReference>
<dbReference type="InterPro" id="IPR002376">
    <property type="entry name" value="Formyl_transf_N"/>
</dbReference>
<dbReference type="InterPro" id="IPR044074">
    <property type="entry name" value="PurU_ACT"/>
</dbReference>
<dbReference type="GO" id="GO:0006189">
    <property type="term" value="P:'de novo' IMP biosynthetic process"/>
    <property type="evidence" value="ECO:0007669"/>
    <property type="project" value="UniProtKB-UniRule"/>
</dbReference>
<reference evidence="6 7" key="1">
    <citation type="journal article" date="2015" name="Stand. Genomic Sci.">
        <title>Genomic Encyclopedia of Bacterial and Archaeal Type Strains, Phase III: the genomes of soil and plant-associated and newly described type strains.</title>
        <authorList>
            <person name="Whitman W.B."/>
            <person name="Woyke T."/>
            <person name="Klenk H.P."/>
            <person name="Zhou Y."/>
            <person name="Lilburn T.G."/>
            <person name="Beck B.J."/>
            <person name="De Vos P."/>
            <person name="Vandamme P."/>
            <person name="Eisen J.A."/>
            <person name="Garrity G."/>
            <person name="Hugenholtz P."/>
            <person name="Kyrpides N.C."/>
        </authorList>
    </citation>
    <scope>NUCLEOTIDE SEQUENCE [LARGE SCALE GENOMIC DNA]</scope>
    <source>
        <strain evidence="6 7">CGMCC 1.10948</strain>
    </source>
</reference>
<feature type="domain" description="ACT" evidence="5">
    <location>
        <begin position="34"/>
        <end position="105"/>
    </location>
</feature>
<evidence type="ECO:0000256" key="1">
    <source>
        <dbReference type="ARBA" id="ARBA00022563"/>
    </source>
</evidence>
<dbReference type="PANTHER" id="PTHR42706">
    <property type="entry name" value="FORMYLTETRAHYDROFOLATE DEFORMYLASE"/>
    <property type="match status" value="1"/>
</dbReference>
<evidence type="ECO:0000259" key="5">
    <source>
        <dbReference type="PROSITE" id="PS51671"/>
    </source>
</evidence>
<dbReference type="PANTHER" id="PTHR42706:SF1">
    <property type="entry name" value="FORMYLTETRAHYDROFOLATE DEFORMYLASE 2, MITOCHONDRIAL"/>
    <property type="match status" value="1"/>
</dbReference>
<dbReference type="HAMAP" id="MF_01927">
    <property type="entry name" value="PurU"/>
    <property type="match status" value="1"/>
</dbReference>
<feature type="active site" evidence="3">
    <location>
        <position position="257"/>
    </location>
</feature>
<dbReference type="PIRSF" id="PIRSF036480">
    <property type="entry name" value="FormyFH4_hydr"/>
    <property type="match status" value="1"/>
</dbReference>
<dbReference type="Gene3D" id="3.40.50.170">
    <property type="entry name" value="Formyl transferase, N-terminal domain"/>
    <property type="match status" value="1"/>
</dbReference>
<organism evidence="6 7">
    <name type="scientific">Bradyrhizobium huanghuaihaiense</name>
    <dbReference type="NCBI Taxonomy" id="990078"/>
    <lineage>
        <taxon>Bacteria</taxon>
        <taxon>Pseudomonadati</taxon>
        <taxon>Pseudomonadota</taxon>
        <taxon>Alphaproteobacteria</taxon>
        <taxon>Hyphomicrobiales</taxon>
        <taxon>Nitrobacteraceae</taxon>
        <taxon>Bradyrhizobium</taxon>
    </lineage>
</organism>
<dbReference type="PROSITE" id="PS51671">
    <property type="entry name" value="ACT"/>
    <property type="match status" value="1"/>
</dbReference>
<dbReference type="UniPathway" id="UPA00074">
    <property type="reaction ID" value="UER00170"/>
</dbReference>
<comment type="function">
    <text evidence="3">Catalyzes the hydrolysis of 10-formyltetrahydrofolate (formyl-FH4) to formate and tetrahydrofolate (FH4).</text>
</comment>
<dbReference type="Gene3D" id="3.30.70.260">
    <property type="match status" value="1"/>
</dbReference>
<dbReference type="InterPro" id="IPR004810">
    <property type="entry name" value="PurU"/>
</dbReference>
<dbReference type="EMBL" id="VLLA01000021">
    <property type="protein sequence ID" value="TWI62697.1"/>
    <property type="molecule type" value="Genomic_DNA"/>
</dbReference>
<dbReference type="SUPFAM" id="SSF55021">
    <property type="entry name" value="ACT-like"/>
    <property type="match status" value="1"/>
</dbReference>
<sequence>MLEQGANCGVFRGRCTNLHQEPSLFIKMPDHQYVLTLSCPDRPGIVSAVSTFLAHNGQNILDAQQFDDVETKNFFMRVVFTAADLVVELAALQTGFAAIAERFGMEWQMRDRAAHRKVMLLVSKSDHCLVDILYRWRTGELPMVPTAIVSNHPREVYAGLDFGGIPFHHLPVTKETKREQEGQIMDLVGKTGTDLVVLARYMQILSDDLSAKLSGRCINIHHSFLPGFKGAKPYHQAHERGVKLIGATAHYVTRDLDEGPIIDQDVERISHRDTPEDLVRKGRDIERRVLARAIRYHLDDRVILNGRKTVVFVD</sequence>
<dbReference type="InterPro" id="IPR041729">
    <property type="entry name" value="Formyl-FH4-Hydrolase_C"/>
</dbReference>
<gene>
    <name evidence="3" type="primary">purU</name>
    <name evidence="6" type="ORF">IQ16_06445</name>
</gene>
<evidence type="ECO:0000313" key="6">
    <source>
        <dbReference type="EMBL" id="TWI62697.1"/>
    </source>
</evidence>
<dbReference type="InterPro" id="IPR036477">
    <property type="entry name" value="Formyl_transf_N_sf"/>
</dbReference>
<dbReference type="InterPro" id="IPR002912">
    <property type="entry name" value="ACT_dom"/>
</dbReference>
<comment type="caution">
    <text evidence="6">The sequence shown here is derived from an EMBL/GenBank/DDBJ whole genome shotgun (WGS) entry which is preliminary data.</text>
</comment>
<keyword evidence="1 3" id="KW-0554">One-carbon metabolism</keyword>
<dbReference type="InterPro" id="IPR045865">
    <property type="entry name" value="ACT-like_dom_sf"/>
</dbReference>
<dbReference type="GO" id="GO:0008864">
    <property type="term" value="F:formyltetrahydrofolate deformylase activity"/>
    <property type="evidence" value="ECO:0007669"/>
    <property type="project" value="UniProtKB-UniRule"/>
</dbReference>
<dbReference type="NCBIfam" id="TIGR00655">
    <property type="entry name" value="PurU"/>
    <property type="match status" value="1"/>
</dbReference>
<evidence type="ECO:0000256" key="3">
    <source>
        <dbReference type="HAMAP-Rule" id="MF_01927"/>
    </source>
</evidence>
<dbReference type="CDD" id="cd08648">
    <property type="entry name" value="FMT_core_Formyl-FH4-Hydrolase_C"/>
    <property type="match status" value="1"/>
</dbReference>
<evidence type="ECO:0000256" key="2">
    <source>
        <dbReference type="ARBA" id="ARBA00022801"/>
    </source>
</evidence>